<gene>
    <name evidence="2" type="ORF">H7C18_13715</name>
</gene>
<evidence type="ECO:0000256" key="1">
    <source>
        <dbReference type="SAM" id="Phobius"/>
    </source>
</evidence>
<protein>
    <submittedName>
        <fullName evidence="2">Uncharacterized protein</fullName>
    </submittedName>
</protein>
<dbReference type="Proteomes" id="UP000564644">
    <property type="component" value="Unassembled WGS sequence"/>
</dbReference>
<keyword evidence="1" id="KW-0812">Transmembrane</keyword>
<reference evidence="2 3" key="1">
    <citation type="submission" date="2020-08" db="EMBL/GenBank/DDBJ databases">
        <title>Cohnella phylogeny.</title>
        <authorList>
            <person name="Dunlap C."/>
        </authorList>
    </citation>
    <scope>NUCLEOTIDE SEQUENCE [LARGE SCALE GENOMIC DNA]</scope>
    <source>
        <strain evidence="2 3">CBP 2801</strain>
    </source>
</reference>
<dbReference type="EMBL" id="JACJVO010000016">
    <property type="protein sequence ID" value="MBB6731973.1"/>
    <property type="molecule type" value="Genomic_DNA"/>
</dbReference>
<dbReference type="AlphaFoldDB" id="A0A7X0SQC9"/>
<evidence type="ECO:0000313" key="3">
    <source>
        <dbReference type="Proteomes" id="UP000564644"/>
    </source>
</evidence>
<dbReference type="RefSeq" id="WP_185129642.1">
    <property type="nucleotide sequence ID" value="NZ_JACJVO010000016.1"/>
</dbReference>
<comment type="caution">
    <text evidence="2">The sequence shown here is derived from an EMBL/GenBank/DDBJ whole genome shotgun (WGS) entry which is preliminary data.</text>
</comment>
<proteinExistence type="predicted"/>
<evidence type="ECO:0000313" key="2">
    <source>
        <dbReference type="EMBL" id="MBB6731973.1"/>
    </source>
</evidence>
<organism evidence="2 3">
    <name type="scientific">Cohnella zeiphila</name>
    <dbReference type="NCBI Taxonomy" id="2761120"/>
    <lineage>
        <taxon>Bacteria</taxon>
        <taxon>Bacillati</taxon>
        <taxon>Bacillota</taxon>
        <taxon>Bacilli</taxon>
        <taxon>Bacillales</taxon>
        <taxon>Paenibacillaceae</taxon>
        <taxon>Cohnella</taxon>
    </lineage>
</organism>
<keyword evidence="1" id="KW-1133">Transmembrane helix</keyword>
<keyword evidence="1" id="KW-0472">Membrane</keyword>
<keyword evidence="3" id="KW-1185">Reference proteome</keyword>
<accession>A0A7X0SQC9</accession>
<name>A0A7X0SQC9_9BACL</name>
<feature type="transmembrane region" description="Helical" evidence="1">
    <location>
        <begin position="21"/>
        <end position="44"/>
    </location>
</feature>
<sequence>MRQAQVEIERREIERKSNSGVIWSALIRYAAYLIMLFGILYFLVQYVIPMIR</sequence>